<evidence type="ECO:0000256" key="1">
    <source>
        <dbReference type="SAM" id="MobiDB-lite"/>
    </source>
</evidence>
<dbReference type="Proteomes" id="UP000257109">
    <property type="component" value="Unassembled WGS sequence"/>
</dbReference>
<proteinExistence type="predicted"/>
<evidence type="ECO:0000313" key="2">
    <source>
        <dbReference type="EMBL" id="RDX98007.1"/>
    </source>
</evidence>
<organism evidence="2 3">
    <name type="scientific">Mucuna pruriens</name>
    <name type="common">Velvet bean</name>
    <name type="synonym">Dolichos pruriens</name>
    <dbReference type="NCBI Taxonomy" id="157652"/>
    <lineage>
        <taxon>Eukaryota</taxon>
        <taxon>Viridiplantae</taxon>
        <taxon>Streptophyta</taxon>
        <taxon>Embryophyta</taxon>
        <taxon>Tracheophyta</taxon>
        <taxon>Spermatophyta</taxon>
        <taxon>Magnoliopsida</taxon>
        <taxon>eudicotyledons</taxon>
        <taxon>Gunneridae</taxon>
        <taxon>Pentapetalae</taxon>
        <taxon>rosids</taxon>
        <taxon>fabids</taxon>
        <taxon>Fabales</taxon>
        <taxon>Fabaceae</taxon>
        <taxon>Papilionoideae</taxon>
        <taxon>50 kb inversion clade</taxon>
        <taxon>NPAAA clade</taxon>
        <taxon>indigoferoid/millettioid clade</taxon>
        <taxon>Phaseoleae</taxon>
        <taxon>Mucuna</taxon>
    </lineage>
</organism>
<reference evidence="2" key="1">
    <citation type="submission" date="2018-05" db="EMBL/GenBank/DDBJ databases">
        <title>Draft genome of Mucuna pruriens seed.</title>
        <authorList>
            <person name="Nnadi N.E."/>
            <person name="Vos R."/>
            <person name="Hasami M.H."/>
            <person name="Devisetty U.K."/>
            <person name="Aguiy J.C."/>
        </authorList>
    </citation>
    <scope>NUCLEOTIDE SEQUENCE [LARGE SCALE GENOMIC DNA]</scope>
    <source>
        <strain evidence="2">JCA_2017</strain>
    </source>
</reference>
<keyword evidence="3" id="KW-1185">Reference proteome</keyword>
<protein>
    <submittedName>
        <fullName evidence="2">Uncharacterized protein</fullName>
    </submittedName>
</protein>
<comment type="caution">
    <text evidence="2">The sequence shown here is derived from an EMBL/GenBank/DDBJ whole genome shotgun (WGS) entry which is preliminary data.</text>
</comment>
<feature type="region of interest" description="Disordered" evidence="1">
    <location>
        <begin position="65"/>
        <end position="89"/>
    </location>
</feature>
<feature type="compositionally biased region" description="Basic and acidic residues" evidence="1">
    <location>
        <begin position="66"/>
        <end position="87"/>
    </location>
</feature>
<dbReference type="EMBL" id="QJKJ01003530">
    <property type="protein sequence ID" value="RDX98007.1"/>
    <property type="molecule type" value="Genomic_DNA"/>
</dbReference>
<feature type="non-terminal residue" evidence="2">
    <location>
        <position position="1"/>
    </location>
</feature>
<name>A0A371H5F6_MUCPR</name>
<dbReference type="STRING" id="157652.A0A371H5F6"/>
<accession>A0A371H5F6</accession>
<evidence type="ECO:0000313" key="3">
    <source>
        <dbReference type="Proteomes" id="UP000257109"/>
    </source>
</evidence>
<sequence length="308" mass="36712">MAVDRQVSLAFTLGKYSYEIICDVVVLIEATYILLGKSWQFDRKVIYDGVTSKFSFVHMGESSNENENKEEKKQKEQKEKKIESRRLRENKKRKIERKTRVRVKRKVFERFYKASRNFFPRIYQKACLQLGALRTTLISIWEQLCLIKKIKTIFRAMPKELKVTYVAYMLIGEVEYWWHGAQQPMVASLGKLLKPFSQNELRRYCLEPKGIKVHKNEELRHNLKGVIILMAIWEFLELMEKAKVMECLECSHKIGKTLRMESSRFKKEHYQKKLYNRDFHMKGIMCFNFQRPGHMARIAKGQPNQNQP</sequence>
<dbReference type="AlphaFoldDB" id="A0A371H5F6"/>
<gene>
    <name evidence="2" type="ORF">CR513_19140</name>
</gene>